<dbReference type="GO" id="GO:0030288">
    <property type="term" value="C:outer membrane-bounded periplasmic space"/>
    <property type="evidence" value="ECO:0007669"/>
    <property type="project" value="TreeGrafter"/>
</dbReference>
<evidence type="ECO:0000313" key="6">
    <source>
        <dbReference type="EMBL" id="RVU44553.1"/>
    </source>
</evidence>
<evidence type="ECO:0000256" key="1">
    <source>
        <dbReference type="ARBA" id="ARBA00001561"/>
    </source>
</evidence>
<dbReference type="InterPro" id="IPR050695">
    <property type="entry name" value="N-acetylmuramoyl_amidase_3"/>
</dbReference>
<gene>
    <name evidence="6" type="ORF">EOE66_17990</name>
</gene>
<evidence type="ECO:0000256" key="4">
    <source>
        <dbReference type="SAM" id="SignalP"/>
    </source>
</evidence>
<keyword evidence="7" id="KW-1185">Reference proteome</keyword>
<dbReference type="Gene3D" id="2.60.40.10">
    <property type="entry name" value="Immunoglobulins"/>
    <property type="match status" value="1"/>
</dbReference>
<accession>A0A437RCS3</accession>
<dbReference type="SMART" id="SM00646">
    <property type="entry name" value="Ami_3"/>
    <property type="match status" value="1"/>
</dbReference>
<dbReference type="GO" id="GO:0009253">
    <property type="term" value="P:peptidoglycan catabolic process"/>
    <property type="evidence" value="ECO:0007669"/>
    <property type="project" value="InterPro"/>
</dbReference>
<feature type="chain" id="PRO_5019582165" description="N-acetylmuramoyl-L-alanine amidase" evidence="4">
    <location>
        <begin position="22"/>
        <end position="614"/>
    </location>
</feature>
<dbReference type="InterPro" id="IPR013783">
    <property type="entry name" value="Ig-like_fold"/>
</dbReference>
<dbReference type="RefSeq" id="WP_128230098.1">
    <property type="nucleotide sequence ID" value="NZ_SACR01000005.1"/>
</dbReference>
<dbReference type="PANTHER" id="PTHR30404:SF0">
    <property type="entry name" value="N-ACETYLMURAMOYL-L-ALANINE AMIDASE AMIC"/>
    <property type="match status" value="1"/>
</dbReference>
<dbReference type="PANTHER" id="PTHR30404">
    <property type="entry name" value="N-ACETYLMURAMOYL-L-ALANINE AMIDASE"/>
    <property type="match status" value="1"/>
</dbReference>
<dbReference type="EMBL" id="SACR01000005">
    <property type="protein sequence ID" value="RVU44553.1"/>
    <property type="molecule type" value="Genomic_DNA"/>
</dbReference>
<comment type="catalytic activity">
    <reaction evidence="1">
        <text>Hydrolyzes the link between N-acetylmuramoyl residues and L-amino acid residues in certain cell-wall glycopeptides.</text>
        <dbReference type="EC" id="3.5.1.28"/>
    </reaction>
</comment>
<reference evidence="6 7" key="1">
    <citation type="submission" date="2019-01" db="EMBL/GenBank/DDBJ databases">
        <authorList>
            <person name="Chen W.-M."/>
        </authorList>
    </citation>
    <scope>NUCLEOTIDE SEQUENCE [LARGE SCALE GENOMIC DNA]</scope>
    <source>
        <strain evidence="6 7">KYPY4</strain>
    </source>
</reference>
<sequence>MRALRFWFGAAALLWPVLAGAQAPALEVLSPRPGEPASTTREFVNVLGRTTPGSTVRVGGETVTVFSTGVFARDRVPLQPGANTIEIEARAPGSSQWQRLPLQVERSAPPTPVAWPTAALWLDGSSLRPAEPVVLAPGEGVEVAVRATPGARVEARLPGQKAWQPLTERGNGRYRALLAFEAGGDITAGPVQLRVMAAGTAPTSAPAPAGKGKARAKPNRALTTEAPGTVGQWRDDPERLYTVGAEGAELLHGLHEVRLGGPFLAELPAGTLLAATGRRGDFLRVQLAPDTSAWVQEKNLQPADAATPAPQAVFTSVSLSGEGEHDLLSVPLAARVPYRVHASAGPDGREFLDIEIYNAQLATTWVSHRASAKLVRQVLVEQAGPGRVRLRLLPQATRLWGWRAERTPTGLRVLVRAAPRIEASAASPLAGLRVAVEAGHGSSANLGAVGATGVPEKDINRWTADALQAELQAAGAQVVVIREGDENPPLRERARRVAESQAHLFVSVHANSTDTGAGFLRVSGTSHFYKHAPHHALAAAVHQRVLAATGLPDFGLVGNFNYTPVRLSTWAPAVLVEQAFVSHPGDEAQLLDPAFRARLAQAVRAGLEDFLRTR</sequence>
<dbReference type="OrthoDB" id="9806267at2"/>
<dbReference type="SUPFAM" id="SSF53187">
    <property type="entry name" value="Zn-dependent exopeptidases"/>
    <property type="match status" value="1"/>
</dbReference>
<evidence type="ECO:0000256" key="3">
    <source>
        <dbReference type="ARBA" id="ARBA00022801"/>
    </source>
</evidence>
<dbReference type="GO" id="GO:0008745">
    <property type="term" value="F:N-acetylmuramoyl-L-alanine amidase activity"/>
    <property type="evidence" value="ECO:0007669"/>
    <property type="project" value="UniProtKB-EC"/>
</dbReference>
<protein>
    <recommendedName>
        <fullName evidence="2">N-acetylmuramoyl-L-alanine amidase</fullName>
        <ecNumber evidence="2">3.5.1.28</ecNumber>
    </recommendedName>
</protein>
<keyword evidence="3" id="KW-0378">Hydrolase</keyword>
<evidence type="ECO:0000259" key="5">
    <source>
        <dbReference type="SMART" id="SM00646"/>
    </source>
</evidence>
<name>A0A437RCS3_9BURK</name>
<dbReference type="Gene3D" id="3.40.630.40">
    <property type="entry name" value="Zn-dependent exopeptidases"/>
    <property type="match status" value="1"/>
</dbReference>
<feature type="signal peptide" evidence="4">
    <location>
        <begin position="1"/>
        <end position="21"/>
    </location>
</feature>
<keyword evidence="4" id="KW-0732">Signal</keyword>
<dbReference type="InterPro" id="IPR002508">
    <property type="entry name" value="MurNAc-LAA_cat"/>
</dbReference>
<feature type="domain" description="MurNAc-LAA" evidence="5">
    <location>
        <begin position="494"/>
        <end position="608"/>
    </location>
</feature>
<proteinExistence type="predicted"/>
<dbReference type="Pfam" id="PF01520">
    <property type="entry name" value="Amidase_3"/>
    <property type="match status" value="1"/>
</dbReference>
<organism evidence="6 7">
    <name type="scientific">Rubrivivax rivuli</name>
    <dbReference type="NCBI Taxonomy" id="1862385"/>
    <lineage>
        <taxon>Bacteria</taxon>
        <taxon>Pseudomonadati</taxon>
        <taxon>Pseudomonadota</taxon>
        <taxon>Betaproteobacteria</taxon>
        <taxon>Burkholderiales</taxon>
        <taxon>Sphaerotilaceae</taxon>
        <taxon>Rubrivivax</taxon>
    </lineage>
</organism>
<dbReference type="AlphaFoldDB" id="A0A437RCS3"/>
<dbReference type="CDD" id="cd02696">
    <property type="entry name" value="MurNAc-LAA"/>
    <property type="match status" value="1"/>
</dbReference>
<evidence type="ECO:0000313" key="7">
    <source>
        <dbReference type="Proteomes" id="UP000285575"/>
    </source>
</evidence>
<comment type="caution">
    <text evidence="6">The sequence shown here is derived from an EMBL/GenBank/DDBJ whole genome shotgun (WGS) entry which is preliminary data.</text>
</comment>
<dbReference type="Proteomes" id="UP000285575">
    <property type="component" value="Unassembled WGS sequence"/>
</dbReference>
<dbReference type="EC" id="3.5.1.28" evidence="2"/>
<evidence type="ECO:0000256" key="2">
    <source>
        <dbReference type="ARBA" id="ARBA00011901"/>
    </source>
</evidence>